<feature type="transmembrane region" description="Helical" evidence="2">
    <location>
        <begin position="171"/>
        <end position="187"/>
    </location>
</feature>
<feature type="transmembrane region" description="Helical" evidence="2">
    <location>
        <begin position="119"/>
        <end position="138"/>
    </location>
</feature>
<dbReference type="OrthoDB" id="5240834at2"/>
<reference evidence="3 4" key="1">
    <citation type="submission" date="2015-10" db="EMBL/GenBank/DDBJ databases">
        <title>Draft genome sequence of Streptomyces sp. RV15, isolated from a marine sponge.</title>
        <authorList>
            <person name="Ruckert C."/>
            <person name="Abdelmohsen U.R."/>
            <person name="Winkler A."/>
            <person name="Hentschel U."/>
            <person name="Kalinowski J."/>
            <person name="Kampfer P."/>
            <person name="Glaeser S."/>
        </authorList>
    </citation>
    <scope>NUCLEOTIDE SEQUENCE [LARGE SCALE GENOMIC DNA]</scope>
    <source>
        <strain evidence="3 4">RV15</strain>
    </source>
</reference>
<dbReference type="EMBL" id="LMXB01000021">
    <property type="protein sequence ID" value="KUO21914.1"/>
    <property type="molecule type" value="Genomic_DNA"/>
</dbReference>
<proteinExistence type="predicted"/>
<evidence type="ECO:0000313" key="3">
    <source>
        <dbReference type="EMBL" id="KUO21914.1"/>
    </source>
</evidence>
<feature type="transmembrane region" description="Helical" evidence="2">
    <location>
        <begin position="145"/>
        <end position="165"/>
    </location>
</feature>
<feature type="transmembrane region" description="Helical" evidence="2">
    <location>
        <begin position="370"/>
        <end position="391"/>
    </location>
</feature>
<dbReference type="Pfam" id="PF09852">
    <property type="entry name" value="DUF2079"/>
    <property type="match status" value="1"/>
</dbReference>
<evidence type="ECO:0000256" key="1">
    <source>
        <dbReference type="SAM" id="MobiDB-lite"/>
    </source>
</evidence>
<evidence type="ECO:0008006" key="5">
    <source>
        <dbReference type="Google" id="ProtNLM"/>
    </source>
</evidence>
<evidence type="ECO:0000256" key="2">
    <source>
        <dbReference type="SAM" id="Phobius"/>
    </source>
</evidence>
<keyword evidence="2" id="KW-0812">Transmembrane</keyword>
<feature type="transmembrane region" description="Helical" evidence="2">
    <location>
        <begin position="194"/>
        <end position="219"/>
    </location>
</feature>
<accession>A0A101V3R3</accession>
<protein>
    <recommendedName>
        <fullName evidence="5">DUF2079 domain-containing protein</fullName>
    </recommendedName>
</protein>
<evidence type="ECO:0000313" key="4">
    <source>
        <dbReference type="Proteomes" id="UP000053260"/>
    </source>
</evidence>
<gene>
    <name evidence="3" type="ORF">AQJ91_07225</name>
</gene>
<dbReference type="Proteomes" id="UP000053260">
    <property type="component" value="Unassembled WGS sequence"/>
</dbReference>
<sequence length="507" mass="54859">MQTSPTTGATVPTQQPPLQKEAMADPPHKGRFDGTWWIWAMAGALFVMYTAVSLRLHQRMLTSSYDLGIFEQVVRSYAEGHLPVSEVKGQDFPVLGDHFSPILALVAPFYWVWRGAETLLVVQAALLAVGVVPLALWARRTLGGPAGAVIGACYGLSWGIASAVGYDFHEVAFAVPLLAFSLAALGNDRLTAAACWALPLLFVKEDLGLTVLVIGLVIARRGDRGLGMFTATAGLCGTVLALFVVLPAFNPSGSFAYWSLVEDGSGAPGVDGGGAGGLLDLLHRGTIGLITPQAKVSTLLLVLAPTVFLAMRSPLLWVGLPTLVWRFASSNGLHWGTDFHYSLVLMPIVFAAFIDALVRRGTSERSLRRYLAGSAAITLVVLPNFALFQLVQPDTWRTDPRVAVAHRLMDRIPDGATVQVSNELAPQLINRTSVSLYGSQGSRPNPQWIMVDTWVPDNARGWPGEPLSAEAEEWQLAEDRRAGYDLVAEQDGFVVLHRREARSHHRS</sequence>
<keyword evidence="2" id="KW-0472">Membrane</keyword>
<dbReference type="AlphaFoldDB" id="A0A101V3R3"/>
<name>A0A101V3R3_9ACTN</name>
<feature type="compositionally biased region" description="Polar residues" evidence="1">
    <location>
        <begin position="1"/>
        <end position="17"/>
    </location>
</feature>
<keyword evidence="2" id="KW-1133">Transmembrane helix</keyword>
<organism evidence="3 4">
    <name type="scientific">Streptomyces dysideae</name>
    <dbReference type="NCBI Taxonomy" id="909626"/>
    <lineage>
        <taxon>Bacteria</taxon>
        <taxon>Bacillati</taxon>
        <taxon>Actinomycetota</taxon>
        <taxon>Actinomycetes</taxon>
        <taxon>Kitasatosporales</taxon>
        <taxon>Streptomycetaceae</taxon>
        <taxon>Streptomyces</taxon>
    </lineage>
</organism>
<feature type="region of interest" description="Disordered" evidence="1">
    <location>
        <begin position="1"/>
        <end position="27"/>
    </location>
</feature>
<dbReference type="InterPro" id="IPR018650">
    <property type="entry name" value="STSV1_Orf64"/>
</dbReference>
<feature type="transmembrane region" description="Helical" evidence="2">
    <location>
        <begin position="299"/>
        <end position="319"/>
    </location>
</feature>
<feature type="transmembrane region" description="Helical" evidence="2">
    <location>
        <begin position="36"/>
        <end position="54"/>
    </location>
</feature>
<feature type="transmembrane region" description="Helical" evidence="2">
    <location>
        <begin position="225"/>
        <end position="249"/>
    </location>
</feature>
<comment type="caution">
    <text evidence="3">The sequence shown here is derived from an EMBL/GenBank/DDBJ whole genome shotgun (WGS) entry which is preliminary data.</text>
</comment>
<feature type="transmembrane region" description="Helical" evidence="2">
    <location>
        <begin position="339"/>
        <end position="358"/>
    </location>
</feature>
<keyword evidence="4" id="KW-1185">Reference proteome</keyword>
<dbReference type="STRING" id="909626.AQJ91_07225"/>